<feature type="domain" description="COQ9 C-terminal" evidence="8">
    <location>
        <begin position="129"/>
        <end position="199"/>
    </location>
</feature>
<sequence length="244" mass="26760">MTDPSTEPGHDTGANGTTAPDRARLLDAMLPHVAFDGWSDASFRAAAHDLGMTVVEARAIAPRGALDLAAAFHRRGDAAMLARLEQADLSTMKIRERITFAVRARIEAIDDREAVRRGSAFFALPQNAPEGARLIWETCDAIWTALGDPSDDINWYTKRATLAGVYGSTVLFWLGDDSEGRADTWAFLDRRIEDVMRIEKMKAQVRKNPVLNGLMAGPNWLMSRVKAPKHRDPSGLPGHARGEG</sequence>
<evidence type="ECO:0000313" key="9">
    <source>
        <dbReference type="EMBL" id="MFC3145638.1"/>
    </source>
</evidence>
<gene>
    <name evidence="9" type="ORF">ACFOGP_23150</name>
</gene>
<dbReference type="Gene3D" id="1.10.357.10">
    <property type="entry name" value="Tetracycline Repressor, domain 2"/>
    <property type="match status" value="1"/>
</dbReference>
<protein>
    <submittedName>
        <fullName evidence="9">COQ9 family protein</fullName>
    </submittedName>
</protein>
<dbReference type="InterPro" id="IPR013718">
    <property type="entry name" value="COQ9_C"/>
</dbReference>
<organism evidence="9 10">
    <name type="scientific">Psychromarinibacter halotolerans</name>
    <dbReference type="NCBI Taxonomy" id="1775175"/>
    <lineage>
        <taxon>Bacteria</taxon>
        <taxon>Pseudomonadati</taxon>
        <taxon>Pseudomonadota</taxon>
        <taxon>Alphaproteobacteria</taxon>
        <taxon>Rhodobacterales</taxon>
        <taxon>Paracoccaceae</taxon>
        <taxon>Psychromarinibacter</taxon>
    </lineage>
</organism>
<dbReference type="Pfam" id="PF08511">
    <property type="entry name" value="COQ9"/>
    <property type="match status" value="1"/>
</dbReference>
<evidence type="ECO:0000256" key="7">
    <source>
        <dbReference type="SAM" id="MobiDB-lite"/>
    </source>
</evidence>
<evidence type="ECO:0000256" key="6">
    <source>
        <dbReference type="ARBA" id="ARBA00058104"/>
    </source>
</evidence>
<evidence type="ECO:0000256" key="5">
    <source>
        <dbReference type="ARBA" id="ARBA00023121"/>
    </source>
</evidence>
<dbReference type="PANTHER" id="PTHR21427">
    <property type="entry name" value="UBIQUINONE BIOSYNTHESIS PROTEIN COQ9, MITOCHONDRIAL"/>
    <property type="match status" value="1"/>
</dbReference>
<name>A0ABV7GVG2_9RHOB</name>
<keyword evidence="10" id="KW-1185">Reference proteome</keyword>
<dbReference type="EMBL" id="JBHRTB010000010">
    <property type="protein sequence ID" value="MFC3145638.1"/>
    <property type="molecule type" value="Genomic_DNA"/>
</dbReference>
<dbReference type="Proteomes" id="UP001595632">
    <property type="component" value="Unassembled WGS sequence"/>
</dbReference>
<evidence type="ECO:0000313" key="10">
    <source>
        <dbReference type="Proteomes" id="UP001595632"/>
    </source>
</evidence>
<reference evidence="10" key="1">
    <citation type="journal article" date="2019" name="Int. J. Syst. Evol. Microbiol.">
        <title>The Global Catalogue of Microorganisms (GCM) 10K type strain sequencing project: providing services to taxonomists for standard genome sequencing and annotation.</title>
        <authorList>
            <consortium name="The Broad Institute Genomics Platform"/>
            <consortium name="The Broad Institute Genome Sequencing Center for Infectious Disease"/>
            <person name="Wu L."/>
            <person name="Ma J."/>
        </authorList>
    </citation>
    <scope>NUCLEOTIDE SEQUENCE [LARGE SCALE GENOMIC DNA]</scope>
    <source>
        <strain evidence="10">KCTC 52366</strain>
    </source>
</reference>
<evidence type="ECO:0000256" key="3">
    <source>
        <dbReference type="ARBA" id="ARBA00022688"/>
    </source>
</evidence>
<comment type="similarity">
    <text evidence="2">Belongs to the COQ9 family.</text>
</comment>
<evidence type="ECO:0000256" key="1">
    <source>
        <dbReference type="ARBA" id="ARBA00004749"/>
    </source>
</evidence>
<keyword evidence="4" id="KW-0809">Transit peptide</keyword>
<dbReference type="RefSeq" id="WP_275632591.1">
    <property type="nucleotide sequence ID" value="NZ_JARGYD010000003.1"/>
</dbReference>
<dbReference type="PANTHER" id="PTHR21427:SF19">
    <property type="entry name" value="UBIQUINONE BIOSYNTHESIS PROTEIN COQ9, MITOCHONDRIAL"/>
    <property type="match status" value="1"/>
</dbReference>
<dbReference type="InterPro" id="IPR012762">
    <property type="entry name" value="Ubiq_biosynth_COQ9"/>
</dbReference>
<keyword evidence="5" id="KW-0446">Lipid-binding</keyword>
<accession>A0ABV7GVG2</accession>
<dbReference type="NCBIfam" id="TIGR02396">
    <property type="entry name" value="diverge_rpsU"/>
    <property type="match status" value="1"/>
</dbReference>
<proteinExistence type="inferred from homology"/>
<keyword evidence="3" id="KW-0831">Ubiquinone biosynthesis</keyword>
<comment type="caution">
    <text evidence="9">The sequence shown here is derived from an EMBL/GenBank/DDBJ whole genome shotgun (WGS) entry which is preliminary data.</text>
</comment>
<evidence type="ECO:0000259" key="8">
    <source>
        <dbReference type="Pfam" id="PF08511"/>
    </source>
</evidence>
<evidence type="ECO:0000256" key="2">
    <source>
        <dbReference type="ARBA" id="ARBA00010766"/>
    </source>
</evidence>
<comment type="pathway">
    <text evidence="1">Cofactor biosynthesis; ubiquinone biosynthesis.</text>
</comment>
<evidence type="ECO:0000256" key="4">
    <source>
        <dbReference type="ARBA" id="ARBA00022946"/>
    </source>
</evidence>
<comment type="function">
    <text evidence="6">Membrane-associated protein that warps the membrane surface to access and bind aromatic isoprenes with high specificity, including ubiquinone (CoQ) isoprene intermediates and presents them directly to COQ7, therefore facilitating the COQ7-mediated hydroxylase step. Participates in the biosynthesis of coenzyme Q, also named ubiquinone, an essential lipid-soluble electron transporter for aerobic cellular respiration.</text>
</comment>
<feature type="region of interest" description="Disordered" evidence="7">
    <location>
        <begin position="1"/>
        <end position="20"/>
    </location>
</feature>